<keyword evidence="5" id="KW-0627">Porphyrin biosynthesis</keyword>
<dbReference type="KEGG" id="tpi:TREPR_0259"/>
<dbReference type="EMBL" id="CP001843">
    <property type="protein sequence ID" value="AEF84001.1"/>
    <property type="molecule type" value="Genomic_DNA"/>
</dbReference>
<dbReference type="Gene3D" id="3.40.50.720">
    <property type="entry name" value="NAD(P)-binding Rossmann-like Domain"/>
    <property type="match status" value="1"/>
</dbReference>
<dbReference type="eggNOG" id="COG1648">
    <property type="taxonomic scope" value="Bacteria"/>
</dbReference>
<keyword evidence="7" id="KW-0808">Transferase</keyword>
<dbReference type="InterPro" id="IPR036291">
    <property type="entry name" value="NAD(P)-bd_dom_sf"/>
</dbReference>
<proteinExistence type="predicted"/>
<gene>
    <name evidence="7" type="ordered locus">TREPR_0259</name>
</gene>
<dbReference type="NCBIfam" id="TIGR01470">
    <property type="entry name" value="cysG_Nterm"/>
    <property type="match status" value="1"/>
</dbReference>
<keyword evidence="4" id="KW-0520">NAD</keyword>
<reference evidence="7 8" key="2">
    <citation type="journal article" date="2011" name="ISME J.">
        <title>RNA-seq reveals cooperative metabolic interactions between two termite-gut spirochete species in co-culture.</title>
        <authorList>
            <person name="Rosenthal A.Z."/>
            <person name="Matson E.G."/>
            <person name="Eldar A."/>
            <person name="Leadbetter J.R."/>
        </authorList>
    </citation>
    <scope>NUCLEOTIDE SEQUENCE [LARGE SCALE GENOMIC DNA]</scope>
    <source>
        <strain evidence="8">ATCC BAA-887 / DSM 12427 / ZAS-2</strain>
    </source>
</reference>
<evidence type="ECO:0000313" key="7">
    <source>
        <dbReference type="EMBL" id="AEF84001.1"/>
    </source>
</evidence>
<dbReference type="GO" id="GO:0004325">
    <property type="term" value="F:ferrochelatase activity"/>
    <property type="evidence" value="ECO:0007669"/>
    <property type="project" value="InterPro"/>
</dbReference>
<dbReference type="GO" id="GO:0032259">
    <property type="term" value="P:methylation"/>
    <property type="evidence" value="ECO:0007669"/>
    <property type="project" value="UniProtKB-KW"/>
</dbReference>
<dbReference type="GO" id="GO:0019354">
    <property type="term" value="P:siroheme biosynthetic process"/>
    <property type="evidence" value="ECO:0007669"/>
    <property type="project" value="UniProtKB-UniPathway"/>
</dbReference>
<accession>F5YLI7</accession>
<dbReference type="AlphaFoldDB" id="F5YLI7"/>
<comment type="pathway">
    <text evidence="1">Porphyrin-containing compound metabolism; siroheme biosynthesis; sirohydrochlorin from precorrin-2: step 1/1.</text>
</comment>
<dbReference type="OrthoDB" id="9773765at2"/>
<dbReference type="InterPro" id="IPR006367">
    <property type="entry name" value="Sirohaem_synthase_N"/>
</dbReference>
<keyword evidence="3 7" id="KW-0560">Oxidoreductase</keyword>
<evidence type="ECO:0000256" key="2">
    <source>
        <dbReference type="ARBA" id="ARBA00012400"/>
    </source>
</evidence>
<protein>
    <recommendedName>
        <fullName evidence="2">precorrin-2 dehydrogenase</fullName>
        <ecNumber evidence="2">1.3.1.76</ecNumber>
    </recommendedName>
</protein>
<keyword evidence="7" id="KW-0456">Lyase</keyword>
<evidence type="ECO:0000256" key="3">
    <source>
        <dbReference type="ARBA" id="ARBA00023002"/>
    </source>
</evidence>
<evidence type="ECO:0000256" key="4">
    <source>
        <dbReference type="ARBA" id="ARBA00023027"/>
    </source>
</evidence>
<dbReference type="Pfam" id="PF13241">
    <property type="entry name" value="NAD_binding_7"/>
    <property type="match status" value="1"/>
</dbReference>
<dbReference type="STRING" id="545694.TREPR_0259"/>
<evidence type="ECO:0000313" key="8">
    <source>
        <dbReference type="Proteomes" id="UP000009223"/>
    </source>
</evidence>
<keyword evidence="7" id="KW-0489">Methyltransferase</keyword>
<dbReference type="PANTHER" id="PTHR35330:SF1">
    <property type="entry name" value="SIROHEME BIOSYNTHESIS PROTEIN MET8"/>
    <property type="match status" value="1"/>
</dbReference>
<dbReference type="RefSeq" id="WP_015706223.1">
    <property type="nucleotide sequence ID" value="NC_015578.1"/>
</dbReference>
<dbReference type="GO" id="GO:0043115">
    <property type="term" value="F:precorrin-2 dehydrogenase activity"/>
    <property type="evidence" value="ECO:0007669"/>
    <property type="project" value="UniProtKB-EC"/>
</dbReference>
<dbReference type="Proteomes" id="UP000009223">
    <property type="component" value="Chromosome"/>
</dbReference>
<organism evidence="7 8">
    <name type="scientific">Treponema primitia (strain ATCC BAA-887 / DSM 12427 / ZAS-2)</name>
    <dbReference type="NCBI Taxonomy" id="545694"/>
    <lineage>
        <taxon>Bacteria</taxon>
        <taxon>Pseudomonadati</taxon>
        <taxon>Spirochaetota</taxon>
        <taxon>Spirochaetia</taxon>
        <taxon>Spirochaetales</taxon>
        <taxon>Treponemataceae</taxon>
        <taxon>Treponema</taxon>
    </lineage>
</organism>
<dbReference type="PANTHER" id="PTHR35330">
    <property type="entry name" value="SIROHEME BIOSYNTHESIS PROTEIN MET8"/>
    <property type="match status" value="1"/>
</dbReference>
<dbReference type="UniPathway" id="UPA00262">
    <property type="reaction ID" value="UER00222"/>
</dbReference>
<dbReference type="SUPFAM" id="SSF75615">
    <property type="entry name" value="Siroheme synthase middle domains-like"/>
    <property type="match status" value="1"/>
</dbReference>
<dbReference type="InterPro" id="IPR028161">
    <property type="entry name" value="Met8-like"/>
</dbReference>
<sequence length="192" mass="20994">MPFFPLFVDLNGQHCVVVGGGPVAARKMQALSDFGAKVLVLTTKASEEVHSLSRLARIILKERPYGGPEDLAGASLVISATDNRELNARIAQDAKDAGIPVNIADDPELCTFFFPALVRRGDLIAGISTSGACPRLAARLRERLDEAWSPDLGKSLELLKEQRHRLKKTKNTASIVEELDRLISEILEEQTH</sequence>
<name>F5YLI7_TREPZ</name>
<dbReference type="HOGENOM" id="CLU_011276_8_1_12"/>
<evidence type="ECO:0000256" key="5">
    <source>
        <dbReference type="ARBA" id="ARBA00023244"/>
    </source>
</evidence>
<evidence type="ECO:0000256" key="1">
    <source>
        <dbReference type="ARBA" id="ARBA00005010"/>
    </source>
</evidence>
<dbReference type="GO" id="GO:0008168">
    <property type="term" value="F:methyltransferase activity"/>
    <property type="evidence" value="ECO:0007669"/>
    <property type="project" value="UniProtKB-KW"/>
</dbReference>
<dbReference type="EC" id="1.3.1.76" evidence="2"/>
<evidence type="ECO:0000256" key="6">
    <source>
        <dbReference type="ARBA" id="ARBA00047561"/>
    </source>
</evidence>
<dbReference type="SUPFAM" id="SSF51735">
    <property type="entry name" value="NAD(P)-binding Rossmann-fold domains"/>
    <property type="match status" value="1"/>
</dbReference>
<reference evidence="8" key="1">
    <citation type="submission" date="2009-12" db="EMBL/GenBank/DDBJ databases">
        <title>Complete sequence of Treponema primitia strain ZAS-2.</title>
        <authorList>
            <person name="Tetu S.G."/>
            <person name="Matson E."/>
            <person name="Ren Q."/>
            <person name="Seshadri R."/>
            <person name="Elbourne L."/>
            <person name="Hassan K.A."/>
            <person name="Durkin A."/>
            <person name="Radune D."/>
            <person name="Mohamoud Y."/>
            <person name="Shay R."/>
            <person name="Jin S."/>
            <person name="Zhang X."/>
            <person name="Lucey K."/>
            <person name="Ballor N.R."/>
            <person name="Ottesen E."/>
            <person name="Rosenthal R."/>
            <person name="Allen A."/>
            <person name="Leadbetter J.R."/>
            <person name="Paulsen I.T."/>
        </authorList>
    </citation>
    <scope>NUCLEOTIDE SEQUENCE [LARGE SCALE GENOMIC DNA]</scope>
    <source>
        <strain evidence="8">ATCC BAA-887 / DSM 12427 / ZAS-2</strain>
    </source>
</reference>
<keyword evidence="8" id="KW-1185">Reference proteome</keyword>
<dbReference type="Gene3D" id="3.30.160.110">
    <property type="entry name" value="Siroheme synthase, domain 2"/>
    <property type="match status" value="1"/>
</dbReference>
<comment type="catalytic activity">
    <reaction evidence="6">
        <text>precorrin-2 + NAD(+) = sirohydrochlorin + NADH + 2 H(+)</text>
        <dbReference type="Rhea" id="RHEA:15613"/>
        <dbReference type="ChEBI" id="CHEBI:15378"/>
        <dbReference type="ChEBI" id="CHEBI:57540"/>
        <dbReference type="ChEBI" id="CHEBI:57945"/>
        <dbReference type="ChEBI" id="CHEBI:58351"/>
        <dbReference type="ChEBI" id="CHEBI:58827"/>
        <dbReference type="EC" id="1.3.1.76"/>
    </reaction>
</comment>